<dbReference type="AlphaFoldDB" id="A0A1G8NEP2"/>
<keyword evidence="2" id="KW-1185">Reference proteome</keyword>
<evidence type="ECO:0000313" key="2">
    <source>
        <dbReference type="Proteomes" id="UP000182130"/>
    </source>
</evidence>
<dbReference type="EMBL" id="FNEI01000004">
    <property type="protein sequence ID" value="SDI78741.1"/>
    <property type="molecule type" value="Genomic_DNA"/>
</dbReference>
<dbReference type="RefSeq" id="WP_074588009.1">
    <property type="nucleotide sequence ID" value="NZ_FNEI01000004.1"/>
</dbReference>
<evidence type="ECO:0000313" key="1">
    <source>
        <dbReference type="EMBL" id="SDI78741.1"/>
    </source>
</evidence>
<name>A0A1G8NEP2_9MICC</name>
<dbReference type="STRING" id="1045773.SAMN05216555_104232"/>
<organism evidence="1 2">
    <name type="scientific">Arthrobacter cupressi</name>
    <dbReference type="NCBI Taxonomy" id="1045773"/>
    <lineage>
        <taxon>Bacteria</taxon>
        <taxon>Bacillati</taxon>
        <taxon>Actinomycetota</taxon>
        <taxon>Actinomycetes</taxon>
        <taxon>Micrococcales</taxon>
        <taxon>Micrococcaceae</taxon>
        <taxon>Arthrobacter</taxon>
    </lineage>
</organism>
<proteinExistence type="predicted"/>
<reference evidence="2" key="1">
    <citation type="submission" date="2016-10" db="EMBL/GenBank/DDBJ databases">
        <authorList>
            <person name="Varghese N."/>
            <person name="Submissions S."/>
        </authorList>
    </citation>
    <scope>NUCLEOTIDE SEQUENCE [LARGE SCALE GENOMIC DNA]</scope>
    <source>
        <strain evidence="2">CGMCC 1.10783</strain>
    </source>
</reference>
<protein>
    <submittedName>
        <fullName evidence="1">Uncharacterized protein</fullName>
    </submittedName>
</protein>
<dbReference type="OrthoDB" id="4950478at2"/>
<sequence>MKRIALLGNRVAPVSPTGSHVPASGPWSPDAEPQAVQTFAEGHVFPAHNGIPTMWRPRPAMAVSA</sequence>
<accession>A0A1G8NEP2</accession>
<dbReference type="Proteomes" id="UP000182130">
    <property type="component" value="Unassembled WGS sequence"/>
</dbReference>
<gene>
    <name evidence="1" type="ORF">SAMN05216555_104232</name>
</gene>